<gene>
    <name evidence="3" type="ORF">CJ229_006145</name>
</gene>
<dbReference type="PIRSF" id="PIRSF005962">
    <property type="entry name" value="Pept_M20D_amidohydro"/>
    <property type="match status" value="1"/>
</dbReference>
<dbReference type="GO" id="GO:0046872">
    <property type="term" value="F:metal ion binding"/>
    <property type="evidence" value="ECO:0007669"/>
    <property type="project" value="UniProtKB-KW"/>
</dbReference>
<keyword evidence="1" id="KW-0479">Metal-binding</keyword>
<dbReference type="InterPro" id="IPR036264">
    <property type="entry name" value="Bact_exopeptidase_dim_dom"/>
</dbReference>
<feature type="binding site" evidence="1">
    <location>
        <position position="143"/>
    </location>
    <ligand>
        <name>Mn(2+)</name>
        <dbReference type="ChEBI" id="CHEBI:29035"/>
        <label>2</label>
    </ligand>
</feature>
<dbReference type="EMBL" id="CP136964">
    <property type="protein sequence ID" value="WOS95673.1"/>
    <property type="molecule type" value="Genomic_DNA"/>
</dbReference>
<dbReference type="PANTHER" id="PTHR30575">
    <property type="entry name" value="PEPTIDASE M20"/>
    <property type="match status" value="1"/>
</dbReference>
<dbReference type="AlphaFoldDB" id="A0AAF0YHA8"/>
<dbReference type="Proteomes" id="UP000243626">
    <property type="component" value="Chromosome"/>
</dbReference>
<feature type="binding site" evidence="1">
    <location>
        <position position="201"/>
    </location>
    <ligand>
        <name>Mn(2+)</name>
        <dbReference type="ChEBI" id="CHEBI:29035"/>
        <label>2</label>
    </ligand>
</feature>
<dbReference type="NCBIfam" id="TIGR01891">
    <property type="entry name" value="amidohydrolases"/>
    <property type="match status" value="1"/>
</dbReference>
<dbReference type="Pfam" id="PF07687">
    <property type="entry name" value="M20_dimer"/>
    <property type="match status" value="1"/>
</dbReference>
<dbReference type="InterPro" id="IPR017439">
    <property type="entry name" value="Amidohydrolase"/>
</dbReference>
<dbReference type="Gene3D" id="3.40.630.10">
    <property type="entry name" value="Zn peptidases"/>
    <property type="match status" value="2"/>
</dbReference>
<feature type="binding site" evidence="1">
    <location>
        <position position="141"/>
    </location>
    <ligand>
        <name>Mn(2+)</name>
        <dbReference type="ChEBI" id="CHEBI:29035"/>
        <label>2</label>
    </ligand>
</feature>
<dbReference type="GO" id="GO:0046657">
    <property type="term" value="P:folic acid catabolic process"/>
    <property type="evidence" value="ECO:0007669"/>
    <property type="project" value="TreeGrafter"/>
</dbReference>
<protein>
    <submittedName>
        <fullName evidence="3">Amidohydrolase</fullName>
    </submittedName>
</protein>
<dbReference type="SUPFAM" id="SSF53187">
    <property type="entry name" value="Zn-dependent exopeptidases"/>
    <property type="match status" value="1"/>
</dbReference>
<dbReference type="InterPro" id="IPR011650">
    <property type="entry name" value="Peptidase_M20_dimer"/>
</dbReference>
<evidence type="ECO:0000256" key="1">
    <source>
        <dbReference type="PIRSR" id="PIRSR005962-1"/>
    </source>
</evidence>
<dbReference type="SUPFAM" id="SSF55031">
    <property type="entry name" value="Bacterial exopeptidase dimerisation domain"/>
    <property type="match status" value="1"/>
</dbReference>
<dbReference type="GO" id="GO:0005737">
    <property type="term" value="C:cytoplasm"/>
    <property type="evidence" value="ECO:0007669"/>
    <property type="project" value="TreeGrafter"/>
</dbReference>
<feature type="binding site" evidence="1">
    <location>
        <position position="177"/>
    </location>
    <ligand>
        <name>Mn(2+)</name>
        <dbReference type="ChEBI" id="CHEBI:29035"/>
        <label>2</label>
    </ligand>
</feature>
<evidence type="ECO:0000259" key="2">
    <source>
        <dbReference type="Pfam" id="PF07687"/>
    </source>
</evidence>
<dbReference type="GO" id="GO:0016805">
    <property type="term" value="F:dipeptidase activity"/>
    <property type="evidence" value="ECO:0007669"/>
    <property type="project" value="TreeGrafter"/>
</dbReference>
<sequence>MDELIKYAKENRRLLHQVPEVGFTEYITTYLIYERLSQTNFNLYVGDDALDIDRQVGLPSDDVMANTYQRALDYGVPCSFLEKLHPYKTGVVATIDTNQKGPHVVLRFDIDALPIKESNEIEHVPFKEGFQSKHDGEMHACGHDAHAAIGISVATYIDEHIDELTGKYTIIFQNSEEGVRGAASYAKKGWLDDADYFLSGHVGTISEEVGTVGATATNFLASTKFNVELFGQSSHAGSNPQDGNNALLAASAIALSLNTIAPHREGATRLNVGILQAGQGRNIIPDYAKLECESRGETTQLNEYMFERAKEIIENGAKMYGCESKITVEGFAPSATCSKEMIDIVKSATVSNDAVKTIVDEVSMDASEDAAVFINIVQENNGKATYLIFPYHLKYGHHHPSFDVDEAVLEVAITTFINILNELK</sequence>
<feature type="binding site" evidence="1">
    <location>
        <position position="398"/>
    </location>
    <ligand>
        <name>Mn(2+)</name>
        <dbReference type="ChEBI" id="CHEBI:29035"/>
        <label>2</label>
    </ligand>
</feature>
<evidence type="ECO:0000313" key="4">
    <source>
        <dbReference type="Proteomes" id="UP000243626"/>
    </source>
</evidence>
<reference evidence="3 4" key="2">
    <citation type="submission" date="2023-10" db="EMBL/GenBank/DDBJ databases">
        <authorList>
            <person name="Choi B."/>
        </authorList>
    </citation>
    <scope>NUCLEOTIDE SEQUENCE [LARGE SCALE GENOMIC DNA]</scope>
    <source>
        <strain evidence="3 4">UMB0959</strain>
    </source>
</reference>
<evidence type="ECO:0000313" key="3">
    <source>
        <dbReference type="EMBL" id="WOS95673.1"/>
    </source>
</evidence>
<dbReference type="Pfam" id="PF01546">
    <property type="entry name" value="Peptidase_M20"/>
    <property type="match status" value="1"/>
</dbReference>
<comment type="cofactor">
    <cofactor evidence="1">
        <name>Mn(2+)</name>
        <dbReference type="ChEBI" id="CHEBI:29035"/>
    </cofactor>
    <text evidence="1">The Mn(2+) ion enhances activity.</text>
</comment>
<organism evidence="3 4">
    <name type="scientific">Nosocomiicoccus massiliensis</name>
    <dbReference type="NCBI Taxonomy" id="1232430"/>
    <lineage>
        <taxon>Bacteria</taxon>
        <taxon>Bacillati</taxon>
        <taxon>Bacillota</taxon>
        <taxon>Bacilli</taxon>
        <taxon>Bacillales</taxon>
        <taxon>Staphylococcaceae</taxon>
        <taxon>Nosocomiicoccus</taxon>
    </lineage>
</organism>
<dbReference type="InterPro" id="IPR052030">
    <property type="entry name" value="Peptidase_M20/M20A_hydrolases"/>
</dbReference>
<dbReference type="GO" id="GO:0071713">
    <property type="term" value="F:para-aminobenzoyl-glutamate hydrolase activity"/>
    <property type="evidence" value="ECO:0007669"/>
    <property type="project" value="TreeGrafter"/>
</dbReference>
<dbReference type="InterPro" id="IPR002933">
    <property type="entry name" value="Peptidase_M20"/>
</dbReference>
<feature type="domain" description="Peptidase M20 dimerisation" evidence="2">
    <location>
        <begin position="224"/>
        <end position="317"/>
    </location>
</feature>
<proteinExistence type="predicted"/>
<dbReference type="RefSeq" id="WP_102167055.1">
    <property type="nucleotide sequence ID" value="NZ_CP136964.1"/>
</dbReference>
<name>A0AAF0YHA8_9STAP</name>
<keyword evidence="1" id="KW-0464">Manganese</keyword>
<reference evidence="4" key="1">
    <citation type="submission" date="2017-09" db="EMBL/GenBank/DDBJ databases">
        <title>Bacterial strain isolated from the female urinary microbiota.</title>
        <authorList>
            <person name="Thomas-White K."/>
            <person name="Kumar N."/>
            <person name="Forster S."/>
            <person name="Putonti C."/>
            <person name="Lawley T."/>
            <person name="Wolfe A.J."/>
        </authorList>
    </citation>
    <scope>NUCLEOTIDE SEQUENCE [LARGE SCALE GENOMIC DNA]</scope>
    <source>
        <strain evidence="4">UMB0959</strain>
    </source>
</reference>
<keyword evidence="4" id="KW-1185">Reference proteome</keyword>
<dbReference type="PANTHER" id="PTHR30575:SF3">
    <property type="entry name" value="PEPTIDASE M20 DIMERISATION DOMAIN-CONTAINING PROTEIN"/>
    <property type="match status" value="1"/>
</dbReference>
<accession>A0AAF0YHA8</accession>
<dbReference type="KEGG" id="nmy:CJ229_006145"/>